<dbReference type="InterPro" id="IPR051703">
    <property type="entry name" value="NF-kappa-B_Signaling_Reg"/>
</dbReference>
<evidence type="ECO:0008006" key="3">
    <source>
        <dbReference type="Google" id="ProtNLM"/>
    </source>
</evidence>
<dbReference type="OrthoDB" id="6117194at2759"/>
<dbReference type="AlphaFoldDB" id="A0A8S3UGN5"/>
<gene>
    <name evidence="1" type="ORF">MEDL_54792</name>
</gene>
<protein>
    <recommendedName>
        <fullName evidence="3">YqaJ viral recombinase domain-containing protein</fullName>
    </recommendedName>
</protein>
<proteinExistence type="predicted"/>
<name>A0A8S3UGN5_MYTED</name>
<keyword evidence="2" id="KW-1185">Reference proteome</keyword>
<accession>A0A8S3UGN5</accession>
<reference evidence="1" key="1">
    <citation type="submission" date="2021-03" db="EMBL/GenBank/DDBJ databases">
        <authorList>
            <person name="Bekaert M."/>
        </authorList>
    </citation>
    <scope>NUCLEOTIDE SEQUENCE</scope>
</reference>
<dbReference type="GO" id="GO:0006281">
    <property type="term" value="P:DNA repair"/>
    <property type="evidence" value="ECO:0007669"/>
    <property type="project" value="UniProtKB-ARBA"/>
</dbReference>
<dbReference type="PANTHER" id="PTHR46609:SF8">
    <property type="entry name" value="YQAJ VIRAL RECOMBINASE DOMAIN-CONTAINING PROTEIN"/>
    <property type="match status" value="1"/>
</dbReference>
<dbReference type="SUPFAM" id="SSF52980">
    <property type="entry name" value="Restriction endonuclease-like"/>
    <property type="match status" value="1"/>
</dbReference>
<evidence type="ECO:0000313" key="1">
    <source>
        <dbReference type="EMBL" id="CAG2242667.1"/>
    </source>
</evidence>
<organism evidence="1 2">
    <name type="scientific">Mytilus edulis</name>
    <name type="common">Blue mussel</name>
    <dbReference type="NCBI Taxonomy" id="6550"/>
    <lineage>
        <taxon>Eukaryota</taxon>
        <taxon>Metazoa</taxon>
        <taxon>Spiralia</taxon>
        <taxon>Lophotrochozoa</taxon>
        <taxon>Mollusca</taxon>
        <taxon>Bivalvia</taxon>
        <taxon>Autobranchia</taxon>
        <taxon>Pteriomorphia</taxon>
        <taxon>Mytilida</taxon>
        <taxon>Mytiloidea</taxon>
        <taxon>Mytilidae</taxon>
        <taxon>Mytilinae</taxon>
        <taxon>Mytilus</taxon>
    </lineage>
</organism>
<dbReference type="EMBL" id="CAJPWZ010002680">
    <property type="protein sequence ID" value="CAG2242667.1"/>
    <property type="molecule type" value="Genomic_DNA"/>
</dbReference>
<dbReference type="InterPro" id="IPR011604">
    <property type="entry name" value="PDDEXK-like_dom_sf"/>
</dbReference>
<dbReference type="Proteomes" id="UP000683360">
    <property type="component" value="Unassembled WGS sequence"/>
</dbReference>
<comment type="caution">
    <text evidence="1">The sequence shown here is derived from an EMBL/GenBank/DDBJ whole genome shotgun (WGS) entry which is preliminary data.</text>
</comment>
<sequence length="497" mass="56430">MADASKGPANRIAVVAMDGSEASEAALDYTDNSTELYELLPSVIQTLKNEGEMDSYVKFNRLLAGNKLPLKNIAFLLFKDVVSWYSLDDSHKMRYSPEVKQFWRVGLKLFKGRFLRFMSGMKNQGQDIQRHLNPEDSAINFAVPDRKSLDGSDISETLKNLTPRIFHEMIDMLHEHDQDQLQTYKICFDGKKLNAGVDGQKSGDINLWGYEGPPSLQKVENMYENDLKCISSLERAISTLDIRHITDLAYVPESCKDGITETGKNVLTVISERLSALRKVKQKKEISLEKIKKICTTPEMNAKYSYAISAIRTFIYRIGACIDRLLNLVDTLGYALSVINDVSFLYCRGGLKKQKEHFEYVFSGKEKTEPSPEVKKYMQHGTVNEINCVATLVSKVLPVFYPTQSYFEEGCKVDYLDNTFMLLVSPDGSLRSSCEFGGKKPCFAVEIKCPYPGNVYKPKVYYELPHYYVPQILSEMSVLETNCIIFLCYSLESTIVF</sequence>
<dbReference type="Gene3D" id="3.90.320.10">
    <property type="match status" value="1"/>
</dbReference>
<evidence type="ECO:0000313" key="2">
    <source>
        <dbReference type="Proteomes" id="UP000683360"/>
    </source>
</evidence>
<dbReference type="PANTHER" id="PTHR46609">
    <property type="entry name" value="EXONUCLEASE, PHAGE-TYPE/RECB, C-TERMINAL DOMAIN-CONTAINING PROTEIN"/>
    <property type="match status" value="1"/>
</dbReference>
<dbReference type="InterPro" id="IPR011335">
    <property type="entry name" value="Restrct_endonuc-II-like"/>
</dbReference>